<reference evidence="1" key="1">
    <citation type="submission" date="2023-03" db="EMBL/GenBank/DDBJ databases">
        <title>Andean soil-derived lignocellulolytic bacterial consortium as a source of novel taxa and putative plastic-active enzymes.</title>
        <authorList>
            <person name="Diaz-Garcia L."/>
            <person name="Chuvochina M."/>
            <person name="Feuerriegel G."/>
            <person name="Bunk B."/>
            <person name="Sproer C."/>
            <person name="Streit W.R."/>
            <person name="Rodriguez L.M."/>
            <person name="Overmann J."/>
            <person name="Jimenez D.J."/>
        </authorList>
    </citation>
    <scope>NUCLEOTIDE SEQUENCE</scope>
    <source>
        <strain evidence="1">MAG 7</strain>
    </source>
</reference>
<protein>
    <recommendedName>
        <fullName evidence="3">PA14 domain-containing protein</fullName>
    </recommendedName>
</protein>
<name>A0AAJ6BFA6_9BACT</name>
<accession>A0AAJ6BFA6</accession>
<gene>
    <name evidence="1" type="ORF">P0Y53_16415</name>
</gene>
<evidence type="ECO:0008006" key="3">
    <source>
        <dbReference type="Google" id="ProtNLM"/>
    </source>
</evidence>
<dbReference type="EMBL" id="CP119311">
    <property type="protein sequence ID" value="WEK34072.1"/>
    <property type="molecule type" value="Genomic_DNA"/>
</dbReference>
<evidence type="ECO:0000313" key="1">
    <source>
        <dbReference type="EMBL" id="WEK34072.1"/>
    </source>
</evidence>
<organism evidence="1 2">
    <name type="scientific">Candidatus Pseudobacter hemicellulosilyticus</name>
    <dbReference type="NCBI Taxonomy" id="3121375"/>
    <lineage>
        <taxon>Bacteria</taxon>
        <taxon>Pseudomonadati</taxon>
        <taxon>Bacteroidota</taxon>
        <taxon>Chitinophagia</taxon>
        <taxon>Chitinophagales</taxon>
        <taxon>Chitinophagaceae</taxon>
        <taxon>Pseudobacter</taxon>
    </lineage>
</organism>
<evidence type="ECO:0000313" key="2">
    <source>
        <dbReference type="Proteomes" id="UP001220610"/>
    </source>
</evidence>
<dbReference type="Gene3D" id="2.60.120.260">
    <property type="entry name" value="Galactose-binding domain-like"/>
    <property type="match status" value="1"/>
</dbReference>
<proteinExistence type="predicted"/>
<sequence length="2276" mass="251319">MRKQGKRKRIAWFFLVIFSVDLLSPVCSYALTSGPEQPEMATFQPAGVSGMVDLFTGDFKYNIPLLEVGGYPLNLSYNAGTGLEDEAGWVGAGWTFNPGAVNRTVRGLPDDFNGYKGDRILKEQKSKEFTKVGGEIILKPSILAWEKGFASIKVNVYKDNYYGMGASVGAGVDFNLAKNRKTGLTAGFELDLNSDVRGGVNVQPTFTIERSTVKQGEKFNYKAGLSGSLLYNTRGGLKSTTLGGSFTGSIKKVSLEVSSSAEKYFGQTYTPSINTNTKSNGYTLSFDLGPSIFGGYVGIGGSGYYYKESNVEPSVSVPAFGYLNYTAGRNDLNNLLDFNREKDGVFIPGTPAIAVPVSTHDQLNITSQMGSKQYRPYSGGNYIVFDNQHGNTTSQTTLGVTVGGGNVFKGGGRISNTSGGSSTHKWVDDNQFSATTEPTFGSTPQEEAVAFRPVGELTRADQNKSTYLSRIGNYDTRNVVLDEEAAQASLRSKINTVQVNGQIKKTARESRTSTLSYLSGDMAAKYGLDKTINGEMRVNSNRKPHHISELTVTDELGQRMVYGIPVYNTLQQEMSFSVQPGRNPSDQLLRSGLISYDNNDASTANSKGRMNFFDRETTPAYASSYLLTGVLSPDYVDRTGDGITEDDMGTAVKFKYNKLSSEYKWRTPYGQNKASFNEGFLSDPLDDKASVAYGSKEVWYLSEIRSKTMIAIFETSDREDALGVTGPEGAMNANLKLKKLDRIKLYSKADYVKNGAAAVPIKVVHFEYDYSLYPGMPNNSGASVLNADQSVNLNAAKGKLTLKKVYFTFGESLRGKSNPYEFAYDLRPVNDGTEAGLPLPASGNDYFNRERQDSYVERQSDRWGFYKQSWYNQFMGAAGSSDPLNNSEFPYALQKNAAPDGVNTEKWAALIDRMAGKWQLNQVTTPAGSIINITYESDDYAFVQDRRAMQMCFVKGIQQLPASGSTTMEGLATSNLLIIGLPVPLSGSGENEKRLDFRNKYLKQADGTMLSNIFYKFRVDIDNKGKYEYVYGYAEISNAITDISIINNGADVGIKLKPVDGYNPIARSSWQMLKTSLPQYAYDNYDNLNVGGDMQSAIRSLVSSFSNFGELVRPFEEKAMKKKFANKVDLQRSMVRLLTPDYRKTGGGSRVREIIITDQWAAMANGKTARYGQRYQYTVTRNGVEISSGVASYEPPIGNEENPFHEPVPFTEKVRWGSDKYHFVEMPFCESYFPAATVGYSRVEVIDLGEKDVASGNPARQTGYIVNEFYTAKDFPTIVDFMPLETSRFENSMILKLFTSTYKNRIATSQGFKVELNDMHGKPSAVRTYNKAGDNIAYTEYEYKVRDQQAVTKELNNQVDVMEKDGAVSHNVDIGTEVDFITDVRESTNNTTGFNVGTYVGGMVVPFPFVSYIPYAAVNTNVSFFHETFRSVAVVKVINRFGIASKTRTMQNGSVLEAENLVWDGETGSVVLSRVQNEFEKYTYSFNYPAHLAYEGMDGAYKNQGMVININFTAGNIQPYSGTLVPGDELVNLETIARAWVIRSADNLLRLIDNTGQLVTMAGNYQVIRSGRRNLLAAGVGTVVTMSDPRVNGRIDLGVNRRILESSAVIYKDEWGIPVNKRCATCPAGYTLSADETTCTKVEEPAYVTSYTVCAGVRLIDYGPCGTALYGSFSAVGPFSRIYMPYSSEVWNGTERSSLCATAPPTTGATVTLPPATLRMASGDTVTNNISLRSSDDGKRGPLNRCGIWTCSADQANPLPQFTWVGFSKTINFPTTKYYYIGLASDNMFRLKVDGQLRFQLYDNAFQLWHILPIKLDAGPHVIEMENYNVGGYGTMGMEVYNNTSTELEAATSETQLNRLFNTRELVGQTFGSYSCLSGGTLNTSTVPFTCRLEVTPTYSQPNNPAEMINPYYTGVKGNWRPWISYVYTVDRTVQTGNTSIAGRTDIRNSGYYSTYNPFWNFGVNGLSNTIPSNSTTYQPADTRWVWNSQSVLFDQKGNETENVDPLNRYGAALFGYENALSTAVASNARKNEIAFDGFEDYDFLLETTSSQTCPIDKHFNFGFVRASNEWVSPSGKIVSTAAHSGKYSYQLNSAVSLTMPAGSGAPATAILGFDASGRYKLLSNQAAAGFGPVPGKKYLLSFWVKDNATNSASNKVENLSVSINGVDQQVSTMVVPVVEGWKRVELTFTAQAAFSLQLSPSGTMLMDDFRISPFDSHLQSFVYDDVNLRLKAQLDENNFATFYEYDEEGTLVRTKKETDRGIMTINESRQYFRNH</sequence>
<dbReference type="Proteomes" id="UP001220610">
    <property type="component" value="Chromosome"/>
</dbReference>